<evidence type="ECO:0000313" key="10">
    <source>
        <dbReference type="Proteomes" id="UP000007879"/>
    </source>
</evidence>
<feature type="signal peptide" evidence="7">
    <location>
        <begin position="1"/>
        <end position="28"/>
    </location>
</feature>
<keyword evidence="3 7" id="KW-0732">Signal</keyword>
<evidence type="ECO:0000256" key="3">
    <source>
        <dbReference type="ARBA" id="ARBA00022729"/>
    </source>
</evidence>
<evidence type="ECO:0000256" key="7">
    <source>
        <dbReference type="SAM" id="SignalP"/>
    </source>
</evidence>
<dbReference type="InterPro" id="IPR017850">
    <property type="entry name" value="Alkaline_phosphatase_core_sf"/>
</dbReference>
<dbReference type="EnsemblMetazoa" id="XM_019994790.1">
    <property type="protein sequence ID" value="XP_019850349.1"/>
    <property type="gene ID" value="LOC105312223"/>
</dbReference>
<feature type="chain" id="PRO_5042812401" description="Sulfatase N-terminal domain-containing protein" evidence="7">
    <location>
        <begin position="29"/>
        <end position="507"/>
    </location>
</feature>
<comment type="cofactor">
    <cofactor evidence="1">
        <name>Ca(2+)</name>
        <dbReference type="ChEBI" id="CHEBI:29108"/>
    </cofactor>
</comment>
<protein>
    <recommendedName>
        <fullName evidence="8">Sulfatase N-terminal domain-containing protein</fullName>
    </recommendedName>
</protein>
<dbReference type="GeneID" id="105312223"/>
<feature type="modified residue" description="3-oxoalanine (Cys)" evidence="6">
    <location>
        <position position="74"/>
    </location>
</feature>
<dbReference type="PIRSF" id="PIRSF036666">
    <property type="entry name" value="G6S"/>
    <property type="match status" value="1"/>
</dbReference>
<keyword evidence="4" id="KW-0378">Hydrolase</keyword>
<dbReference type="GO" id="GO:0005539">
    <property type="term" value="F:glycosaminoglycan binding"/>
    <property type="evidence" value="ECO:0007669"/>
    <property type="project" value="TreeGrafter"/>
</dbReference>
<comment type="similarity">
    <text evidence="2">Belongs to the sulfatase family.</text>
</comment>
<keyword evidence="10" id="KW-1185">Reference proteome</keyword>
<dbReference type="KEGG" id="aqu:105312223"/>
<dbReference type="InterPro" id="IPR012251">
    <property type="entry name" value="GlcNAc_6-SO4ase"/>
</dbReference>
<dbReference type="InterPro" id="IPR024607">
    <property type="entry name" value="Sulfatase_CS"/>
</dbReference>
<evidence type="ECO:0000256" key="5">
    <source>
        <dbReference type="ARBA" id="ARBA00023180"/>
    </source>
</evidence>
<dbReference type="PANTHER" id="PTHR43108">
    <property type="entry name" value="N-ACETYLGLUCOSAMINE-6-SULFATASE FAMILY MEMBER"/>
    <property type="match status" value="1"/>
</dbReference>
<name>A0AAN0J017_AMPQE</name>
<dbReference type="CDD" id="cd16147">
    <property type="entry name" value="G6S"/>
    <property type="match status" value="1"/>
</dbReference>
<feature type="domain" description="Sulfatase N-terminal" evidence="8">
    <location>
        <begin position="30"/>
        <end position="365"/>
    </location>
</feature>
<dbReference type="Gene3D" id="3.40.720.10">
    <property type="entry name" value="Alkaline Phosphatase, subunit A"/>
    <property type="match status" value="1"/>
</dbReference>
<accession>A0AAN0J017</accession>
<dbReference type="InterPro" id="IPR000917">
    <property type="entry name" value="Sulfatase_N"/>
</dbReference>
<dbReference type="PANTHER" id="PTHR43108:SF8">
    <property type="entry name" value="SD21168P"/>
    <property type="match status" value="1"/>
</dbReference>
<organism evidence="9 10">
    <name type="scientific">Amphimedon queenslandica</name>
    <name type="common">Sponge</name>
    <dbReference type="NCBI Taxonomy" id="400682"/>
    <lineage>
        <taxon>Eukaryota</taxon>
        <taxon>Metazoa</taxon>
        <taxon>Porifera</taxon>
        <taxon>Demospongiae</taxon>
        <taxon>Heteroscleromorpha</taxon>
        <taxon>Haplosclerida</taxon>
        <taxon>Niphatidae</taxon>
        <taxon>Amphimedon</taxon>
    </lineage>
</organism>
<reference evidence="10" key="1">
    <citation type="journal article" date="2010" name="Nature">
        <title>The Amphimedon queenslandica genome and the evolution of animal complexity.</title>
        <authorList>
            <person name="Srivastava M."/>
            <person name="Simakov O."/>
            <person name="Chapman J."/>
            <person name="Fahey B."/>
            <person name="Gauthier M.E."/>
            <person name="Mitros T."/>
            <person name="Richards G.S."/>
            <person name="Conaco C."/>
            <person name="Dacre M."/>
            <person name="Hellsten U."/>
            <person name="Larroux C."/>
            <person name="Putnam N.H."/>
            <person name="Stanke M."/>
            <person name="Adamska M."/>
            <person name="Darling A."/>
            <person name="Degnan S.M."/>
            <person name="Oakley T.H."/>
            <person name="Plachetzki D.C."/>
            <person name="Zhai Y."/>
            <person name="Adamski M."/>
            <person name="Calcino A."/>
            <person name="Cummins S.F."/>
            <person name="Goodstein D.M."/>
            <person name="Harris C."/>
            <person name="Jackson D.J."/>
            <person name="Leys S.P."/>
            <person name="Shu S."/>
            <person name="Woodcroft B.J."/>
            <person name="Vervoort M."/>
            <person name="Kosik K.S."/>
            <person name="Manning G."/>
            <person name="Degnan B.M."/>
            <person name="Rokhsar D.S."/>
        </authorList>
    </citation>
    <scope>NUCLEOTIDE SEQUENCE [LARGE SCALE GENOMIC DNA]</scope>
</reference>
<evidence type="ECO:0000313" key="9">
    <source>
        <dbReference type="EnsemblMetazoa" id="XP_019850349.1"/>
    </source>
</evidence>
<sequence length="507" mass="57504">MSHTQGFNMTFSFTALLLLVSAFIYAHGKPNIVYILTDDQDIRLGSLDVQPKLRSLVIEQGIMFENAYVTTPVCCPSRSSILTGKYVHNHRTYENGVGSGCDAQSWRDLNEHKTMGPYMSKAGYTTGFFGKYLNNYAQGSSGITVEHIPPGWDRWYTLVGNSKFYNYEVSNQGQSEKHGSNYTEDYFTDRVRDEAVDFIKKSADKPFFMYVATPAPHRPATPAPQYANMFSDKVAPRTPSYGFAAPDKHWIITNGTPPLTPETTQVVDELYRDRIRTLVSVDDLVEAIVNELKNAGVMDNTYIFYNSDHGYHLGENNQQGEKRQPYDENIRVPFIAMGPGIPKNQKTSALALNIDMAPTFIDLGGGEIPDDMDGISLKSALMSPIEQEEAQYHFMLEYYGEGHVAGLGFLHDCNNNTWVALRSVDPKNANGNKDILYARFYLKDDFPVQQSEIYFREYFELDEDPWEKVNLASSLPKEQMQKFEEILDTWYKCSGVSCRNLRKITLL</sequence>
<dbReference type="AlphaFoldDB" id="A0AAN0J017"/>
<keyword evidence="5" id="KW-0325">Glycoprotein</keyword>
<evidence type="ECO:0000256" key="1">
    <source>
        <dbReference type="ARBA" id="ARBA00001913"/>
    </source>
</evidence>
<dbReference type="SUPFAM" id="SSF53649">
    <property type="entry name" value="Alkaline phosphatase-like"/>
    <property type="match status" value="1"/>
</dbReference>
<dbReference type="GO" id="GO:0030203">
    <property type="term" value="P:glycosaminoglycan metabolic process"/>
    <property type="evidence" value="ECO:0007669"/>
    <property type="project" value="InterPro"/>
</dbReference>
<proteinExistence type="inferred from homology"/>
<evidence type="ECO:0000256" key="2">
    <source>
        <dbReference type="ARBA" id="ARBA00008779"/>
    </source>
</evidence>
<dbReference type="Pfam" id="PF00884">
    <property type="entry name" value="Sulfatase"/>
    <property type="match status" value="1"/>
</dbReference>
<dbReference type="RefSeq" id="XP_019850349.1">
    <property type="nucleotide sequence ID" value="XM_019994790.1"/>
</dbReference>
<evidence type="ECO:0000259" key="8">
    <source>
        <dbReference type="Pfam" id="PF00884"/>
    </source>
</evidence>
<evidence type="ECO:0000256" key="6">
    <source>
        <dbReference type="PIRSR" id="PIRSR036666-50"/>
    </source>
</evidence>
<reference evidence="9" key="2">
    <citation type="submission" date="2024-06" db="UniProtKB">
        <authorList>
            <consortium name="EnsemblMetazoa"/>
        </authorList>
    </citation>
    <scope>IDENTIFICATION</scope>
</reference>
<dbReference type="GO" id="GO:0008449">
    <property type="term" value="F:N-acetylglucosamine-6-sulfatase activity"/>
    <property type="evidence" value="ECO:0007669"/>
    <property type="project" value="InterPro"/>
</dbReference>
<comment type="PTM">
    <text evidence="6">The conversion to 3-oxoalanine (also known as C-formylglycine, FGly), of a serine or cysteine residue in prokaryotes and of a cysteine residue in eukaryotes, is critical for catalytic activity.</text>
</comment>
<dbReference type="PROSITE" id="PS00523">
    <property type="entry name" value="SULFATASE_1"/>
    <property type="match status" value="1"/>
</dbReference>
<evidence type="ECO:0000256" key="4">
    <source>
        <dbReference type="ARBA" id="ARBA00022801"/>
    </source>
</evidence>
<dbReference type="Proteomes" id="UP000007879">
    <property type="component" value="Unassembled WGS sequence"/>
</dbReference>